<dbReference type="SUPFAM" id="SSF56784">
    <property type="entry name" value="HAD-like"/>
    <property type="match status" value="1"/>
</dbReference>
<evidence type="ECO:0000313" key="2">
    <source>
        <dbReference type="Proteomes" id="UP000563094"/>
    </source>
</evidence>
<gene>
    <name evidence="1" type="ORF">FHS90_003034</name>
</gene>
<dbReference type="RefSeq" id="WP_182513569.1">
    <property type="nucleotide sequence ID" value="NZ_JACJIQ010000012.1"/>
</dbReference>
<sequence length="182" mass="21210">MKVVFLDIDGVLNTEVYMRHLFYIHENVGVKEYKAIKASHLYRDEFGHWFDPMAVDMLKWVIEATGAKIVISSTWRMSGTEVMKELWKKRELPGEIIGITPNHRRRTGSSLQRGKEIQEWLDLHPEVTDYVIIDDDADMEPNQKDSFVQTDYQYGLTYQKAFECVSILNSEVLVEKNPPILT</sequence>
<dbReference type="Proteomes" id="UP000563094">
    <property type="component" value="Unassembled WGS sequence"/>
</dbReference>
<proteinExistence type="predicted"/>
<evidence type="ECO:0000313" key="1">
    <source>
        <dbReference type="EMBL" id="MBA9078308.1"/>
    </source>
</evidence>
<reference evidence="1 2" key="1">
    <citation type="submission" date="2020-08" db="EMBL/GenBank/DDBJ databases">
        <title>Genomic Encyclopedia of Type Strains, Phase IV (KMG-IV): sequencing the most valuable type-strain genomes for metagenomic binning, comparative biology and taxonomic classification.</title>
        <authorList>
            <person name="Goeker M."/>
        </authorList>
    </citation>
    <scope>NUCLEOTIDE SEQUENCE [LARGE SCALE GENOMIC DNA]</scope>
    <source>
        <strain evidence="1 2">DSM 29854</strain>
    </source>
</reference>
<accession>A0A839GV51</accession>
<dbReference type="EMBL" id="JACJIQ010000012">
    <property type="protein sequence ID" value="MBA9078308.1"/>
    <property type="molecule type" value="Genomic_DNA"/>
</dbReference>
<protein>
    <recommendedName>
        <fullName evidence="3">Nucleotidase</fullName>
    </recommendedName>
</protein>
<dbReference type="InterPro" id="IPR036412">
    <property type="entry name" value="HAD-like_sf"/>
</dbReference>
<organism evidence="1 2">
    <name type="scientific">Rufibacter quisquiliarum</name>
    <dbReference type="NCBI Taxonomy" id="1549639"/>
    <lineage>
        <taxon>Bacteria</taxon>
        <taxon>Pseudomonadati</taxon>
        <taxon>Bacteroidota</taxon>
        <taxon>Cytophagia</taxon>
        <taxon>Cytophagales</taxon>
        <taxon>Hymenobacteraceae</taxon>
        <taxon>Rufibacter</taxon>
    </lineage>
</organism>
<evidence type="ECO:0008006" key="3">
    <source>
        <dbReference type="Google" id="ProtNLM"/>
    </source>
</evidence>
<dbReference type="AlphaFoldDB" id="A0A839GV51"/>
<dbReference type="Pfam" id="PF18143">
    <property type="entry name" value="HAD_SAK_2"/>
    <property type="match status" value="1"/>
</dbReference>
<keyword evidence="2" id="KW-1185">Reference proteome</keyword>
<name>A0A839GV51_9BACT</name>
<comment type="caution">
    <text evidence="1">The sequence shown here is derived from an EMBL/GenBank/DDBJ whole genome shotgun (WGS) entry which is preliminary data.</text>
</comment>